<dbReference type="AlphaFoldDB" id="A0A843TP42"/>
<feature type="region of interest" description="Disordered" evidence="1">
    <location>
        <begin position="49"/>
        <end position="68"/>
    </location>
</feature>
<reference evidence="2" key="1">
    <citation type="submission" date="2017-07" db="EMBL/GenBank/DDBJ databases">
        <title>Taro Niue Genome Assembly and Annotation.</title>
        <authorList>
            <person name="Atibalentja N."/>
            <person name="Keating K."/>
            <person name="Fields C.J."/>
        </authorList>
    </citation>
    <scope>NUCLEOTIDE SEQUENCE</scope>
    <source>
        <strain evidence="2">Niue_2</strain>
        <tissue evidence="2">Leaf</tissue>
    </source>
</reference>
<evidence type="ECO:0000313" key="3">
    <source>
        <dbReference type="Proteomes" id="UP000652761"/>
    </source>
</evidence>
<comment type="caution">
    <text evidence="2">The sequence shown here is derived from an EMBL/GenBank/DDBJ whole genome shotgun (WGS) entry which is preliminary data.</text>
</comment>
<protein>
    <submittedName>
        <fullName evidence="2">Uncharacterized protein</fullName>
    </submittedName>
</protein>
<accession>A0A843TP42</accession>
<evidence type="ECO:0000256" key="1">
    <source>
        <dbReference type="SAM" id="MobiDB-lite"/>
    </source>
</evidence>
<sequence>MAERPGSCRLYGPVERGPRRFYETTCALLGPAYGKPLQVLGLSNNGRNPWTCRDTAEKTSGGQDTTEKPREEFLENISRDFFVQPVLRLCSSEKTVTWKEEGTACRYIDHVIL</sequence>
<name>A0A843TP42_COLES</name>
<dbReference type="EMBL" id="NMUH01000143">
    <property type="protein sequence ID" value="MQL72825.1"/>
    <property type="molecule type" value="Genomic_DNA"/>
</dbReference>
<gene>
    <name evidence="2" type="ORF">Taro_005160</name>
</gene>
<proteinExistence type="predicted"/>
<dbReference type="Proteomes" id="UP000652761">
    <property type="component" value="Unassembled WGS sequence"/>
</dbReference>
<organism evidence="2 3">
    <name type="scientific">Colocasia esculenta</name>
    <name type="common">Wild taro</name>
    <name type="synonym">Arum esculentum</name>
    <dbReference type="NCBI Taxonomy" id="4460"/>
    <lineage>
        <taxon>Eukaryota</taxon>
        <taxon>Viridiplantae</taxon>
        <taxon>Streptophyta</taxon>
        <taxon>Embryophyta</taxon>
        <taxon>Tracheophyta</taxon>
        <taxon>Spermatophyta</taxon>
        <taxon>Magnoliopsida</taxon>
        <taxon>Liliopsida</taxon>
        <taxon>Araceae</taxon>
        <taxon>Aroideae</taxon>
        <taxon>Colocasieae</taxon>
        <taxon>Colocasia</taxon>
    </lineage>
</organism>
<keyword evidence="3" id="KW-1185">Reference proteome</keyword>
<evidence type="ECO:0000313" key="2">
    <source>
        <dbReference type="EMBL" id="MQL72825.1"/>
    </source>
</evidence>